<evidence type="ECO:0000256" key="1">
    <source>
        <dbReference type="SAM" id="MobiDB-lite"/>
    </source>
</evidence>
<feature type="signal peptide" evidence="2">
    <location>
        <begin position="1"/>
        <end position="21"/>
    </location>
</feature>
<feature type="compositionally biased region" description="Pro residues" evidence="1">
    <location>
        <begin position="114"/>
        <end position="144"/>
    </location>
</feature>
<proteinExistence type="predicted"/>
<evidence type="ECO:0000256" key="2">
    <source>
        <dbReference type="SAM" id="SignalP"/>
    </source>
</evidence>
<protein>
    <submittedName>
        <fullName evidence="3">Uncharacterized protein</fullName>
    </submittedName>
</protein>
<feature type="region of interest" description="Disordered" evidence="1">
    <location>
        <begin position="70"/>
        <end position="98"/>
    </location>
</feature>
<accession>A0AAW0GDI7</accession>
<comment type="caution">
    <text evidence="3">The sequence shown here is derived from an EMBL/GenBank/DDBJ whole genome shotgun (WGS) entry which is preliminary data.</text>
</comment>
<sequence>MVGKTYALIFSFIAITSLSHALPVHIADDLPCASYPCRPSTSDLSYLASSPSTFITREGIGNGYALSRRASKVPPKVPAKPPVPVTPAPSTPKPVAPSVPAPVHPPPVVPPPATVPPPPPAAAPPASAPAPPPPSTPAPPPPVTPSSAGPTDAEKIQASSLMTKVAPHIFVGDAKNLFTGRHTSSLLKSTFPGVAGNCRRATGLCDFDISGVAGRKKNSPTNKTAWDDSVWSQADISGVCTQAIALAIHNNGLKQNSAWSVLGKTGSNICLKINVKTKTNEVSSCFPTSINPTTAAAGSVMFG</sequence>
<dbReference type="EMBL" id="JASBNA010000005">
    <property type="protein sequence ID" value="KAK7691583.1"/>
    <property type="molecule type" value="Genomic_DNA"/>
</dbReference>
<keyword evidence="4" id="KW-1185">Reference proteome</keyword>
<feature type="chain" id="PRO_5043676407" evidence="2">
    <location>
        <begin position="22"/>
        <end position="303"/>
    </location>
</feature>
<feature type="region of interest" description="Disordered" evidence="1">
    <location>
        <begin position="114"/>
        <end position="152"/>
    </location>
</feature>
<dbReference type="PRINTS" id="PR01217">
    <property type="entry name" value="PRICHEXTENSN"/>
</dbReference>
<organism evidence="3 4">
    <name type="scientific">Cerrena zonata</name>
    <dbReference type="NCBI Taxonomy" id="2478898"/>
    <lineage>
        <taxon>Eukaryota</taxon>
        <taxon>Fungi</taxon>
        <taxon>Dikarya</taxon>
        <taxon>Basidiomycota</taxon>
        <taxon>Agaricomycotina</taxon>
        <taxon>Agaricomycetes</taxon>
        <taxon>Polyporales</taxon>
        <taxon>Cerrenaceae</taxon>
        <taxon>Cerrena</taxon>
    </lineage>
</organism>
<gene>
    <name evidence="3" type="ORF">QCA50_004982</name>
</gene>
<feature type="compositionally biased region" description="Pro residues" evidence="1">
    <location>
        <begin position="75"/>
        <end position="98"/>
    </location>
</feature>
<reference evidence="3 4" key="1">
    <citation type="submission" date="2022-09" db="EMBL/GenBank/DDBJ databases">
        <authorList>
            <person name="Palmer J.M."/>
        </authorList>
    </citation>
    <scope>NUCLEOTIDE SEQUENCE [LARGE SCALE GENOMIC DNA]</scope>
    <source>
        <strain evidence="3 4">DSM 7382</strain>
    </source>
</reference>
<evidence type="ECO:0000313" key="4">
    <source>
        <dbReference type="Proteomes" id="UP001385951"/>
    </source>
</evidence>
<name>A0AAW0GDI7_9APHY</name>
<evidence type="ECO:0000313" key="3">
    <source>
        <dbReference type="EMBL" id="KAK7691583.1"/>
    </source>
</evidence>
<keyword evidence="2" id="KW-0732">Signal</keyword>
<dbReference type="Proteomes" id="UP001385951">
    <property type="component" value="Unassembled WGS sequence"/>
</dbReference>
<dbReference type="AlphaFoldDB" id="A0AAW0GDI7"/>